<evidence type="ECO:0000313" key="4">
    <source>
        <dbReference type="Proteomes" id="UP000685013"/>
    </source>
</evidence>
<protein>
    <submittedName>
        <fullName evidence="3">Anthocyanidin 3-O-glucosyltransferase 5</fullName>
    </submittedName>
</protein>
<comment type="caution">
    <text evidence="3">The sequence shown here is derived from an EMBL/GenBank/DDBJ whole genome shotgun (WGS) entry which is preliminary data.</text>
</comment>
<evidence type="ECO:0000256" key="2">
    <source>
        <dbReference type="SAM" id="MobiDB-lite"/>
    </source>
</evidence>
<evidence type="ECO:0000256" key="1">
    <source>
        <dbReference type="ARBA" id="ARBA00022676"/>
    </source>
</evidence>
<keyword evidence="1" id="KW-0808">Transferase</keyword>
<gene>
    <name evidence="3" type="primary">GT5</name>
    <name evidence="3" type="ORF">SDJN03_24834</name>
</gene>
<proteinExistence type="predicted"/>
<dbReference type="PANTHER" id="PTHR48046">
    <property type="entry name" value="UDP-GLYCOSYLTRANSFERASE 72E1"/>
    <property type="match status" value="1"/>
</dbReference>
<accession>A0AAV6M864</accession>
<dbReference type="Proteomes" id="UP000685013">
    <property type="component" value="Chromosome 16"/>
</dbReference>
<reference evidence="3 4" key="1">
    <citation type="journal article" date="2021" name="Hortic Res">
        <title>The domestication of Cucurbita argyrosperma as revealed by the genome of its wild relative.</title>
        <authorList>
            <person name="Barrera-Redondo J."/>
            <person name="Sanchez-de la Vega G."/>
            <person name="Aguirre-Liguori J.A."/>
            <person name="Castellanos-Morales G."/>
            <person name="Gutierrez-Guerrero Y.T."/>
            <person name="Aguirre-Dugua X."/>
            <person name="Aguirre-Planter E."/>
            <person name="Tenaillon M.I."/>
            <person name="Lira-Saade R."/>
            <person name="Eguiarte L.E."/>
        </authorList>
    </citation>
    <scope>NUCLEOTIDE SEQUENCE [LARGE SCALE GENOMIC DNA]</scope>
    <source>
        <strain evidence="3">JBR-2021</strain>
    </source>
</reference>
<sequence length="139" mass="14481">MESQPHVALVSSPGMGHLFPSLELATRLSMRHHLSVTVFIVPSRSSSAENKVIAAAQAAGLFTVIELPPADMSDVTESAVVGRLCITMRRHVPALRSAVSTLTTLPPSSSPTSSPPSPSLSPTSSTWPNTSSSPLTHGS</sequence>
<name>A0AAV6M864_9ROSI</name>
<evidence type="ECO:0000313" key="3">
    <source>
        <dbReference type="EMBL" id="KAG6577260.1"/>
    </source>
</evidence>
<dbReference type="GO" id="GO:0016757">
    <property type="term" value="F:glycosyltransferase activity"/>
    <property type="evidence" value="ECO:0007669"/>
    <property type="project" value="UniProtKB-KW"/>
</dbReference>
<feature type="region of interest" description="Disordered" evidence="2">
    <location>
        <begin position="101"/>
        <end position="139"/>
    </location>
</feature>
<feature type="non-terminal residue" evidence="3">
    <location>
        <position position="1"/>
    </location>
</feature>
<keyword evidence="4" id="KW-1185">Reference proteome</keyword>
<feature type="compositionally biased region" description="Low complexity" evidence="2">
    <location>
        <begin position="120"/>
        <end position="139"/>
    </location>
</feature>
<dbReference type="AlphaFoldDB" id="A0AAV6M864"/>
<dbReference type="EMBL" id="JAGKQH010000016">
    <property type="protein sequence ID" value="KAG6577260.1"/>
    <property type="molecule type" value="Genomic_DNA"/>
</dbReference>
<feature type="compositionally biased region" description="Low complexity" evidence="2">
    <location>
        <begin position="101"/>
        <end position="112"/>
    </location>
</feature>
<dbReference type="PANTHER" id="PTHR48046:SF1">
    <property type="entry name" value="GLYCOSYLTRANSFERASE-RELATED"/>
    <property type="match status" value="1"/>
</dbReference>
<keyword evidence="1" id="KW-0328">Glycosyltransferase</keyword>
<organism evidence="3 4">
    <name type="scientific">Cucurbita argyrosperma subsp. sororia</name>
    <dbReference type="NCBI Taxonomy" id="37648"/>
    <lineage>
        <taxon>Eukaryota</taxon>
        <taxon>Viridiplantae</taxon>
        <taxon>Streptophyta</taxon>
        <taxon>Embryophyta</taxon>
        <taxon>Tracheophyta</taxon>
        <taxon>Spermatophyta</taxon>
        <taxon>Magnoliopsida</taxon>
        <taxon>eudicotyledons</taxon>
        <taxon>Gunneridae</taxon>
        <taxon>Pentapetalae</taxon>
        <taxon>rosids</taxon>
        <taxon>fabids</taxon>
        <taxon>Cucurbitales</taxon>
        <taxon>Cucurbitaceae</taxon>
        <taxon>Cucurbiteae</taxon>
        <taxon>Cucurbita</taxon>
    </lineage>
</organism>